<dbReference type="OrthoDB" id="5405911at2"/>
<dbReference type="GO" id="GO:0016747">
    <property type="term" value="F:acyltransferase activity, transferring groups other than amino-acyl groups"/>
    <property type="evidence" value="ECO:0007669"/>
    <property type="project" value="InterPro"/>
</dbReference>
<dbReference type="Pfam" id="PF14542">
    <property type="entry name" value="Acetyltransf_CG"/>
    <property type="match status" value="1"/>
</dbReference>
<dbReference type="AlphaFoldDB" id="A0A4R0K5F0"/>
<proteinExistence type="predicted"/>
<evidence type="ECO:0000313" key="3">
    <source>
        <dbReference type="EMBL" id="TCC54407.1"/>
    </source>
</evidence>
<keyword evidence="3" id="KW-0808">Transferase</keyword>
<evidence type="ECO:0000259" key="2">
    <source>
        <dbReference type="PROSITE" id="PS51729"/>
    </source>
</evidence>
<dbReference type="RefSeq" id="WP_131365136.1">
    <property type="nucleotide sequence ID" value="NZ_SJKB01000019.1"/>
</dbReference>
<gene>
    <name evidence="3" type="ORF">E0H73_38830</name>
</gene>
<dbReference type="CDD" id="cd04301">
    <property type="entry name" value="NAT_SF"/>
    <property type="match status" value="1"/>
</dbReference>
<dbReference type="Proteomes" id="UP000291144">
    <property type="component" value="Unassembled WGS sequence"/>
</dbReference>
<dbReference type="Gene3D" id="3.40.630.30">
    <property type="match status" value="1"/>
</dbReference>
<evidence type="ECO:0000313" key="4">
    <source>
        <dbReference type="Proteomes" id="UP000291144"/>
    </source>
</evidence>
<keyword evidence="4" id="KW-1185">Reference proteome</keyword>
<feature type="domain" description="N-acetyltransferase" evidence="2">
    <location>
        <begin position="171"/>
        <end position="257"/>
    </location>
</feature>
<dbReference type="PROSITE" id="PS51186">
    <property type="entry name" value="GNAT"/>
    <property type="match status" value="1"/>
</dbReference>
<dbReference type="InterPro" id="IPR016181">
    <property type="entry name" value="Acyl_CoA_acyltransferase"/>
</dbReference>
<dbReference type="PROSITE" id="PS51729">
    <property type="entry name" value="GNAT_YJDJ"/>
    <property type="match status" value="1"/>
</dbReference>
<accession>A0A4R0K5F0</accession>
<name>A0A4R0K5F0_9ACTN</name>
<reference evidence="3 4" key="1">
    <citation type="submission" date="2019-02" db="EMBL/GenBank/DDBJ databases">
        <title>Kribbella capetownensis sp. nov. and Kribbella speibonae sp. nov., isolated from soil.</title>
        <authorList>
            <person name="Curtis S.M."/>
            <person name="Norton I."/>
            <person name="Everest G.J."/>
            <person name="Meyers P.R."/>
        </authorList>
    </citation>
    <scope>NUCLEOTIDE SEQUENCE [LARGE SCALE GENOMIC DNA]</scope>
    <source>
        <strain evidence="3 4">NRRL B-24813</strain>
    </source>
</reference>
<dbReference type="InterPro" id="IPR031165">
    <property type="entry name" value="GNAT_YJDJ"/>
</dbReference>
<dbReference type="PANTHER" id="PTHR31435:SF10">
    <property type="entry name" value="BSR4717 PROTEIN"/>
    <property type="match status" value="1"/>
</dbReference>
<protein>
    <submittedName>
        <fullName evidence="3">N-acetyltransferase</fullName>
    </submittedName>
</protein>
<sequence>MSDNSKHLPGSYRLTGGELRVGNVTGRATSQHKGRSAVSVTARILDLEVMLANWEGRDPAADSVLPLTTHPLPLDALPASVQIWIEGTPAPAMCVDGDWHIRLWFTDSAGRQLTWRCLARPGLDGTDRFSAPLTATLEVDDVSPAACPRNLHRSAHMTTPADHDDQMIAILDHPEDEYYEITSGNERVGMLVYHVIGTKLTITHTWIAESHRGQGLGAMLIRHALDDIRTKMVAVSNFCPIVGSYIEKNPEYGDLLQNSGSGSS</sequence>
<dbReference type="EMBL" id="SJKB01000019">
    <property type="protein sequence ID" value="TCC54407.1"/>
    <property type="molecule type" value="Genomic_DNA"/>
</dbReference>
<dbReference type="InterPro" id="IPR000182">
    <property type="entry name" value="GNAT_dom"/>
</dbReference>
<dbReference type="InterPro" id="IPR045057">
    <property type="entry name" value="Gcn5-rel_NAT"/>
</dbReference>
<dbReference type="SUPFAM" id="SSF55729">
    <property type="entry name" value="Acyl-CoA N-acyltransferases (Nat)"/>
    <property type="match status" value="1"/>
</dbReference>
<comment type="caution">
    <text evidence="3">The sequence shown here is derived from an EMBL/GenBank/DDBJ whole genome shotgun (WGS) entry which is preliminary data.</text>
</comment>
<feature type="domain" description="N-acetyltransferase" evidence="1">
    <location>
        <begin position="137"/>
        <end position="264"/>
    </location>
</feature>
<organism evidence="3 4">
    <name type="scientific">Kribbella pittospori</name>
    <dbReference type="NCBI Taxonomy" id="722689"/>
    <lineage>
        <taxon>Bacteria</taxon>
        <taxon>Bacillati</taxon>
        <taxon>Actinomycetota</taxon>
        <taxon>Actinomycetes</taxon>
        <taxon>Propionibacteriales</taxon>
        <taxon>Kribbellaceae</taxon>
        <taxon>Kribbella</taxon>
    </lineage>
</organism>
<dbReference type="PANTHER" id="PTHR31435">
    <property type="entry name" value="PROTEIN NATD1"/>
    <property type="match status" value="1"/>
</dbReference>
<evidence type="ECO:0000259" key="1">
    <source>
        <dbReference type="PROSITE" id="PS51186"/>
    </source>
</evidence>